<protein>
    <submittedName>
        <fullName evidence="2">Uncharacterized protein</fullName>
    </submittedName>
</protein>
<organism evidence="2">
    <name type="scientific">Arion vulgaris</name>
    <dbReference type="NCBI Taxonomy" id="1028688"/>
    <lineage>
        <taxon>Eukaryota</taxon>
        <taxon>Metazoa</taxon>
        <taxon>Spiralia</taxon>
        <taxon>Lophotrochozoa</taxon>
        <taxon>Mollusca</taxon>
        <taxon>Gastropoda</taxon>
        <taxon>Heterobranchia</taxon>
        <taxon>Euthyneura</taxon>
        <taxon>Panpulmonata</taxon>
        <taxon>Eupulmonata</taxon>
        <taxon>Stylommatophora</taxon>
        <taxon>Helicina</taxon>
        <taxon>Arionoidea</taxon>
        <taxon>Arionidae</taxon>
        <taxon>Arion</taxon>
    </lineage>
</organism>
<sequence length="74" mass="8861">FVCSIICIIFFCILTRSVKDCPEYDVLRQIELPSETRLERKQHGPLSELQKRVNFRQESILNIYIIFEANKMRK</sequence>
<dbReference type="EMBL" id="HACG01045554">
    <property type="protein sequence ID" value="CEK92419.1"/>
    <property type="molecule type" value="Transcribed_RNA"/>
</dbReference>
<evidence type="ECO:0000313" key="2">
    <source>
        <dbReference type="EMBL" id="CEK92419.1"/>
    </source>
</evidence>
<keyword evidence="1" id="KW-0732">Signal</keyword>
<evidence type="ECO:0000256" key="1">
    <source>
        <dbReference type="SAM" id="SignalP"/>
    </source>
</evidence>
<feature type="signal peptide" evidence="1">
    <location>
        <begin position="1"/>
        <end position="20"/>
    </location>
</feature>
<proteinExistence type="predicted"/>
<name>A0A0B7BGG0_9EUPU</name>
<reference evidence="2" key="1">
    <citation type="submission" date="2014-12" db="EMBL/GenBank/DDBJ databases">
        <title>Insight into the proteome of Arion vulgaris.</title>
        <authorList>
            <person name="Aradska J."/>
            <person name="Bulat T."/>
            <person name="Smidak R."/>
            <person name="Sarate P."/>
            <person name="Gangsoo J."/>
            <person name="Sialana F."/>
            <person name="Bilban M."/>
            <person name="Lubec G."/>
        </authorList>
    </citation>
    <scope>NUCLEOTIDE SEQUENCE</scope>
    <source>
        <tissue evidence="2">Skin</tissue>
    </source>
</reference>
<accession>A0A0B7BGG0</accession>
<gene>
    <name evidence="2" type="primary">ORF188145</name>
</gene>
<dbReference type="AlphaFoldDB" id="A0A0B7BGG0"/>
<feature type="non-terminal residue" evidence="2">
    <location>
        <position position="1"/>
    </location>
</feature>
<feature type="chain" id="PRO_5002112119" evidence="1">
    <location>
        <begin position="21"/>
        <end position="74"/>
    </location>
</feature>